<dbReference type="Pfam" id="PF01344">
    <property type="entry name" value="Kelch_1"/>
    <property type="match status" value="5"/>
</dbReference>
<accession>A0A7S2DQ76</accession>
<protein>
    <submittedName>
        <fullName evidence="3">Uncharacterized protein</fullName>
    </submittedName>
</protein>
<dbReference type="SMART" id="SM00612">
    <property type="entry name" value="Kelch"/>
    <property type="match status" value="6"/>
</dbReference>
<dbReference type="PANTHER" id="PTHR24412">
    <property type="entry name" value="KELCH PROTEIN"/>
    <property type="match status" value="1"/>
</dbReference>
<reference evidence="3" key="1">
    <citation type="submission" date="2021-01" db="EMBL/GenBank/DDBJ databases">
        <authorList>
            <person name="Corre E."/>
            <person name="Pelletier E."/>
            <person name="Niang G."/>
            <person name="Scheremetjew M."/>
            <person name="Finn R."/>
            <person name="Kale V."/>
            <person name="Holt S."/>
            <person name="Cochrane G."/>
            <person name="Meng A."/>
            <person name="Brown T."/>
            <person name="Cohen L."/>
        </authorList>
    </citation>
    <scope>NUCLEOTIDE SEQUENCE</scope>
    <source>
        <strain evidence="3">UTEX LB 985</strain>
    </source>
</reference>
<organism evidence="3">
    <name type="scientific">Haptolina brevifila</name>
    <dbReference type="NCBI Taxonomy" id="156173"/>
    <lineage>
        <taxon>Eukaryota</taxon>
        <taxon>Haptista</taxon>
        <taxon>Haptophyta</taxon>
        <taxon>Prymnesiophyceae</taxon>
        <taxon>Prymnesiales</taxon>
        <taxon>Prymnesiaceae</taxon>
        <taxon>Haptolina</taxon>
    </lineage>
</organism>
<keyword evidence="1" id="KW-0880">Kelch repeat</keyword>
<proteinExistence type="predicted"/>
<name>A0A7S2DQ76_9EUKA</name>
<evidence type="ECO:0000256" key="2">
    <source>
        <dbReference type="ARBA" id="ARBA00022737"/>
    </source>
</evidence>
<dbReference type="PANTHER" id="PTHR24412:SF441">
    <property type="entry name" value="KELCH-LIKE PROTEIN 28"/>
    <property type="match status" value="1"/>
</dbReference>
<dbReference type="AlphaFoldDB" id="A0A7S2DQ76"/>
<keyword evidence="2" id="KW-0677">Repeat</keyword>
<dbReference type="Gene3D" id="2.120.10.80">
    <property type="entry name" value="Kelch-type beta propeller"/>
    <property type="match status" value="2"/>
</dbReference>
<dbReference type="EMBL" id="HBGU01034948">
    <property type="protein sequence ID" value="CAD9459496.1"/>
    <property type="molecule type" value="Transcribed_RNA"/>
</dbReference>
<gene>
    <name evidence="3" type="ORF">CBRE1094_LOCUS19105</name>
</gene>
<dbReference type="InterPro" id="IPR006652">
    <property type="entry name" value="Kelch_1"/>
</dbReference>
<evidence type="ECO:0000313" key="3">
    <source>
        <dbReference type="EMBL" id="CAD9459496.1"/>
    </source>
</evidence>
<sequence>MRSILALSAAVTVSGGSWVPGLHITARSGLGLAELDGQLYATGGCDNTGNSLNVTEVFDPAVQMWKRGPPLPSARGYHGVAVLNDKLYAIGGWDSATQYALSTVDRFSAKENAWASAPAMHTPRNGLAVTAAGGRIYAIGGFNSSSRAKHSMEFFDPLGNFWTHGPRLIVGRAYAGAVAFGNKLYVIGGSDNADFSSMEVLDLASLDEWAFGKSSPPDGSYSYSYTYSYDPSGPHWKLFPAMEVPRVGPAVAVLDGKIFVIGGGYTIPGPHPRSQMLRSAEVYDPTSNTWMANPPPDMGTGRQSASCAILDSSLYVAGGFNNTDTFGSVEVFGMPANCYDSSATPIPSPAPPSPSLVTLDVYRVQMPEWVTSVANADVADLHGLACYIEGFPPENYYPKGSVLAHYKLQAFTPDTTGTKYPNCPDVDTSKEPPPIIVNRTCIPEGLAKVGRAAQCTKGGLPCDCQSGYGGYWYGLPAAGECKPGGALGVDCFWRIWLQAFVPFTDCVRRNGCLWGVGNCPPEQLSKALEACQLMGQDRCTPRCRQCNDTYASSVSRPTVCNEYGRLAFDPSACEQCIASNGRGFGWYLAPGNTGELEWQCDSTEAKHIAALDQAAIYIGASSSNASLACRCRYAD</sequence>
<evidence type="ECO:0000256" key="1">
    <source>
        <dbReference type="ARBA" id="ARBA00022441"/>
    </source>
</evidence>
<dbReference type="SUPFAM" id="SSF117281">
    <property type="entry name" value="Kelch motif"/>
    <property type="match status" value="2"/>
</dbReference>
<dbReference type="InterPro" id="IPR015915">
    <property type="entry name" value="Kelch-typ_b-propeller"/>
</dbReference>